<reference evidence="2 3" key="1">
    <citation type="submission" date="2020-04" db="EMBL/GenBank/DDBJ databases">
        <title>Enterovirga sp. isolate from soil.</title>
        <authorList>
            <person name="Chea S."/>
            <person name="Kim D.-U."/>
        </authorList>
    </citation>
    <scope>NUCLEOTIDE SEQUENCE [LARGE SCALE GENOMIC DNA]</scope>
    <source>
        <strain evidence="2 3">DB1703</strain>
    </source>
</reference>
<feature type="chain" id="PRO_5033067672" evidence="1">
    <location>
        <begin position="30"/>
        <end position="168"/>
    </location>
</feature>
<comment type="caution">
    <text evidence="2">The sequence shown here is derived from an EMBL/GenBank/DDBJ whole genome shotgun (WGS) entry which is preliminary data.</text>
</comment>
<dbReference type="RefSeq" id="WP_171218580.1">
    <property type="nucleotide sequence ID" value="NZ_JABEPP010000003.1"/>
</dbReference>
<feature type="signal peptide" evidence="1">
    <location>
        <begin position="1"/>
        <end position="29"/>
    </location>
</feature>
<dbReference type="AlphaFoldDB" id="A0A849IGN8"/>
<dbReference type="Proteomes" id="UP000564885">
    <property type="component" value="Unassembled WGS sequence"/>
</dbReference>
<accession>A0A849IGN8</accession>
<name>A0A849IGN8_9HYPH</name>
<evidence type="ECO:0000256" key="1">
    <source>
        <dbReference type="SAM" id="SignalP"/>
    </source>
</evidence>
<gene>
    <name evidence="2" type="ORF">HJG44_11905</name>
</gene>
<proteinExistence type="predicted"/>
<organism evidence="2 3">
    <name type="scientific">Enterovirga aerilata</name>
    <dbReference type="NCBI Taxonomy" id="2730920"/>
    <lineage>
        <taxon>Bacteria</taxon>
        <taxon>Pseudomonadati</taxon>
        <taxon>Pseudomonadota</taxon>
        <taxon>Alphaproteobacteria</taxon>
        <taxon>Hyphomicrobiales</taxon>
        <taxon>Methylobacteriaceae</taxon>
        <taxon>Enterovirga</taxon>
    </lineage>
</organism>
<evidence type="ECO:0000313" key="3">
    <source>
        <dbReference type="Proteomes" id="UP000564885"/>
    </source>
</evidence>
<keyword evidence="1" id="KW-0732">Signal</keyword>
<sequence>MTGIGLDRRAMVAGLVAAAASGPSALAQAGPPRFSAVIVDVGPLHARRLGPFADFLRSALQAELARAFADRLGGGRGAPRLVVRIDGISMPSYVGREGGRFFGGGIQNDYLEGEALVVAPNGQILARHPQLSALPSNSGGAWYDERSEQRRVLALAAHYAGWLRRSPI</sequence>
<evidence type="ECO:0000313" key="2">
    <source>
        <dbReference type="EMBL" id="NNM73083.1"/>
    </source>
</evidence>
<protein>
    <submittedName>
        <fullName evidence="2">Uncharacterized protein</fullName>
    </submittedName>
</protein>
<dbReference type="EMBL" id="JABEPP010000003">
    <property type="protein sequence ID" value="NNM73083.1"/>
    <property type="molecule type" value="Genomic_DNA"/>
</dbReference>
<keyword evidence="3" id="KW-1185">Reference proteome</keyword>